<dbReference type="PANTHER" id="PTHR14110:SF5">
    <property type="entry name" value="OUTER ENVELOPE PORE PROTEIN 16-4, CHLOROPLASTIC"/>
    <property type="match status" value="1"/>
</dbReference>
<dbReference type="Pfam" id="PF02466">
    <property type="entry name" value="Tim17"/>
    <property type="match status" value="1"/>
</dbReference>
<comment type="subcellular location">
    <subcellularLocation>
        <location evidence="1">Membrane</location>
        <topology evidence="1">Multi-pass membrane protein</topology>
    </subcellularLocation>
</comment>
<dbReference type="EMBL" id="QGKV02000649">
    <property type="protein sequence ID" value="KAF3577659.1"/>
    <property type="molecule type" value="Genomic_DNA"/>
</dbReference>
<evidence type="ECO:0000256" key="1">
    <source>
        <dbReference type="ARBA" id="ARBA00004141"/>
    </source>
</evidence>
<proteinExistence type="predicted"/>
<evidence type="ECO:0000256" key="4">
    <source>
        <dbReference type="ARBA" id="ARBA00023136"/>
    </source>
</evidence>
<evidence type="ECO:0000313" key="6">
    <source>
        <dbReference type="EMBL" id="KAF3577659.1"/>
    </source>
</evidence>
<organism evidence="6 7">
    <name type="scientific">Brassica cretica</name>
    <name type="common">Mustard</name>
    <dbReference type="NCBI Taxonomy" id="69181"/>
    <lineage>
        <taxon>Eukaryota</taxon>
        <taxon>Viridiplantae</taxon>
        <taxon>Streptophyta</taxon>
        <taxon>Embryophyta</taxon>
        <taxon>Tracheophyta</taxon>
        <taxon>Spermatophyta</taxon>
        <taxon>Magnoliopsida</taxon>
        <taxon>eudicotyledons</taxon>
        <taxon>Gunneridae</taxon>
        <taxon>Pentapetalae</taxon>
        <taxon>rosids</taxon>
        <taxon>malvids</taxon>
        <taxon>Brassicales</taxon>
        <taxon>Brassicaceae</taxon>
        <taxon>Brassiceae</taxon>
        <taxon>Brassica</taxon>
    </lineage>
</organism>
<keyword evidence="2 5" id="KW-0812">Transmembrane</keyword>
<comment type="caution">
    <text evidence="6">The sequence shown here is derived from an EMBL/GenBank/DDBJ whole genome shotgun (WGS) entry which is preliminary data.</text>
</comment>
<dbReference type="Proteomes" id="UP000266723">
    <property type="component" value="Unassembled WGS sequence"/>
</dbReference>
<feature type="transmembrane region" description="Helical" evidence="5">
    <location>
        <begin position="76"/>
        <end position="98"/>
    </location>
</feature>
<keyword evidence="4 5" id="KW-0472">Membrane</keyword>
<evidence type="ECO:0000256" key="2">
    <source>
        <dbReference type="ARBA" id="ARBA00022692"/>
    </source>
</evidence>
<dbReference type="InterPro" id="IPR039175">
    <property type="entry name" value="TIM22"/>
</dbReference>
<gene>
    <name evidence="6" type="ORF">DY000_02031870</name>
</gene>
<protein>
    <submittedName>
        <fullName evidence="6">Uncharacterized protein</fullName>
    </submittedName>
</protein>
<name>A0ABQ7DJ28_BRACR</name>
<keyword evidence="3 5" id="KW-1133">Transmembrane helix</keyword>
<reference evidence="6 7" key="1">
    <citation type="journal article" date="2020" name="BMC Genomics">
        <title>Intraspecific diversification of the crop wild relative Brassica cretica Lam. using demographic model selection.</title>
        <authorList>
            <person name="Kioukis A."/>
            <person name="Michalopoulou V.A."/>
            <person name="Briers L."/>
            <person name="Pirintsos S."/>
            <person name="Studholme D.J."/>
            <person name="Pavlidis P."/>
            <person name="Sarris P.F."/>
        </authorList>
    </citation>
    <scope>NUCLEOTIDE SEQUENCE [LARGE SCALE GENOMIC DNA]</scope>
    <source>
        <strain evidence="7">cv. PFS-1207/04</strain>
    </source>
</reference>
<dbReference type="PANTHER" id="PTHR14110">
    <property type="entry name" value="MITOCHONDRIAL IMPORT INNER MEMBRANE TRANSLOCASE SUBUNIT TIM22"/>
    <property type="match status" value="1"/>
</dbReference>
<sequence length="160" mass="16984">MEDELLAGVPCSSRAVESVIRVSTAGGLYGFCAGPRNARKLGLSGVSQASYVAKSIGKIGFQCGKIHWQNRVSMRTPLFCCCFWVLLSGIVSGIFTLTNCGLQRYRGKSDWVNALVGGAVAGAAVALRTRNCSHVVTTAGLVSIFSVLANSTRTDLKQQH</sequence>
<evidence type="ECO:0000256" key="5">
    <source>
        <dbReference type="SAM" id="Phobius"/>
    </source>
</evidence>
<keyword evidence="7" id="KW-1185">Reference proteome</keyword>
<evidence type="ECO:0000313" key="7">
    <source>
        <dbReference type="Proteomes" id="UP000266723"/>
    </source>
</evidence>
<evidence type="ECO:0000256" key="3">
    <source>
        <dbReference type="ARBA" id="ARBA00022989"/>
    </source>
</evidence>
<accession>A0ABQ7DJ28</accession>